<organism evidence="2 3">
    <name type="scientific">Panicum virgatum</name>
    <name type="common">Blackwell switchgrass</name>
    <dbReference type="NCBI Taxonomy" id="38727"/>
    <lineage>
        <taxon>Eukaryota</taxon>
        <taxon>Viridiplantae</taxon>
        <taxon>Streptophyta</taxon>
        <taxon>Embryophyta</taxon>
        <taxon>Tracheophyta</taxon>
        <taxon>Spermatophyta</taxon>
        <taxon>Magnoliopsida</taxon>
        <taxon>Liliopsida</taxon>
        <taxon>Poales</taxon>
        <taxon>Poaceae</taxon>
        <taxon>PACMAD clade</taxon>
        <taxon>Panicoideae</taxon>
        <taxon>Panicodae</taxon>
        <taxon>Paniceae</taxon>
        <taxon>Panicinae</taxon>
        <taxon>Panicum</taxon>
        <taxon>Panicum sect. Hiantes</taxon>
    </lineage>
</organism>
<reference evidence="2" key="1">
    <citation type="submission" date="2020-05" db="EMBL/GenBank/DDBJ databases">
        <title>WGS assembly of Panicum virgatum.</title>
        <authorList>
            <person name="Lovell J.T."/>
            <person name="Jenkins J."/>
            <person name="Shu S."/>
            <person name="Juenger T.E."/>
            <person name="Schmutz J."/>
        </authorList>
    </citation>
    <scope>NUCLEOTIDE SEQUENCE</scope>
    <source>
        <strain evidence="2">AP13</strain>
    </source>
</reference>
<evidence type="ECO:0000313" key="3">
    <source>
        <dbReference type="Proteomes" id="UP000823388"/>
    </source>
</evidence>
<proteinExistence type="predicted"/>
<protein>
    <recommendedName>
        <fullName evidence="4">Secreted protein</fullName>
    </recommendedName>
</protein>
<evidence type="ECO:0000313" key="2">
    <source>
        <dbReference type="EMBL" id="KAG2615500.1"/>
    </source>
</evidence>
<gene>
    <name evidence="2" type="ORF">PVAP13_3NG055200</name>
</gene>
<dbReference type="EMBL" id="CM029042">
    <property type="protein sequence ID" value="KAG2615500.1"/>
    <property type="molecule type" value="Genomic_DNA"/>
</dbReference>
<feature type="chain" id="PRO_5035870929" description="Secreted protein" evidence="1">
    <location>
        <begin position="22"/>
        <end position="65"/>
    </location>
</feature>
<feature type="signal peptide" evidence="1">
    <location>
        <begin position="1"/>
        <end position="21"/>
    </location>
</feature>
<evidence type="ECO:0008006" key="4">
    <source>
        <dbReference type="Google" id="ProtNLM"/>
    </source>
</evidence>
<dbReference type="Proteomes" id="UP000823388">
    <property type="component" value="Chromosome 3N"/>
</dbReference>
<dbReference type="AlphaFoldDB" id="A0A8T0TXH2"/>
<comment type="caution">
    <text evidence="2">The sequence shown here is derived from an EMBL/GenBank/DDBJ whole genome shotgun (WGS) entry which is preliminary data.</text>
</comment>
<name>A0A8T0TXH2_PANVG</name>
<keyword evidence="3" id="KW-1185">Reference proteome</keyword>
<accession>A0A8T0TXH2</accession>
<sequence length="65" mass="7157">MVILFSGFLSFVLILTSDLIGSPIDNDPSTVRLETLYFFSIVYADPCRCMCCVLLELQVDVGCGC</sequence>
<keyword evidence="1" id="KW-0732">Signal</keyword>
<evidence type="ECO:0000256" key="1">
    <source>
        <dbReference type="SAM" id="SignalP"/>
    </source>
</evidence>